<sequence length="125" mass="13517">MHNPVGWFEIYVSDLDRAKAFYQAVFDVTLNELNPAGGDGPEMWSFPWEDNAPGAPGAICRMDGVAPGGNSTLVYFGCEDCQVQQDRVEGAGGKVLRPKMSIGEYGFITIAMDPDGNTIGLHSMQ</sequence>
<dbReference type="PANTHER" id="PTHR33993:SF2">
    <property type="entry name" value="VOC DOMAIN-CONTAINING PROTEIN"/>
    <property type="match status" value="1"/>
</dbReference>
<dbReference type="OrthoDB" id="8776491at2"/>
<dbReference type="PROSITE" id="PS51819">
    <property type="entry name" value="VOC"/>
    <property type="match status" value="1"/>
</dbReference>
<dbReference type="AlphaFoldDB" id="A0A1M5RXA5"/>
<reference evidence="2 3" key="1">
    <citation type="submission" date="2016-11" db="EMBL/GenBank/DDBJ databases">
        <authorList>
            <person name="Jaros S."/>
            <person name="Januszkiewicz K."/>
            <person name="Wedrychowicz H."/>
        </authorList>
    </citation>
    <scope>NUCLEOTIDE SEQUENCE [LARGE SCALE GENOMIC DNA]</scope>
    <source>
        <strain evidence="2 3">DSM 16917</strain>
    </source>
</reference>
<proteinExistence type="predicted"/>
<evidence type="ECO:0000313" key="2">
    <source>
        <dbReference type="EMBL" id="SHH30819.1"/>
    </source>
</evidence>
<dbReference type="RefSeq" id="WP_067659217.1">
    <property type="nucleotide sequence ID" value="NZ_FQXG01000002.1"/>
</dbReference>
<dbReference type="Pfam" id="PF00903">
    <property type="entry name" value="Glyoxalase"/>
    <property type="match status" value="1"/>
</dbReference>
<dbReference type="PANTHER" id="PTHR33993">
    <property type="entry name" value="GLYOXALASE-RELATED"/>
    <property type="match status" value="1"/>
</dbReference>
<dbReference type="InterPro" id="IPR037523">
    <property type="entry name" value="VOC_core"/>
</dbReference>
<dbReference type="InterPro" id="IPR004360">
    <property type="entry name" value="Glyas_Fos-R_dOase_dom"/>
</dbReference>
<evidence type="ECO:0000313" key="3">
    <source>
        <dbReference type="Proteomes" id="UP000184268"/>
    </source>
</evidence>
<dbReference type="EMBL" id="FQXG01000002">
    <property type="protein sequence ID" value="SHH30819.1"/>
    <property type="molecule type" value="Genomic_DNA"/>
</dbReference>
<name>A0A1M5RXA5_9GAMM</name>
<dbReference type="SUPFAM" id="SSF54593">
    <property type="entry name" value="Glyoxalase/Bleomycin resistance protein/Dihydroxybiphenyl dioxygenase"/>
    <property type="match status" value="1"/>
</dbReference>
<dbReference type="Proteomes" id="UP000184268">
    <property type="component" value="Unassembled WGS sequence"/>
</dbReference>
<evidence type="ECO:0000259" key="1">
    <source>
        <dbReference type="PROSITE" id="PS51819"/>
    </source>
</evidence>
<gene>
    <name evidence="2" type="ORF">SAMN02745129_1786</name>
</gene>
<dbReference type="CDD" id="cd07247">
    <property type="entry name" value="SgaA_N_like"/>
    <property type="match status" value="1"/>
</dbReference>
<keyword evidence="3" id="KW-1185">Reference proteome</keyword>
<accession>A0A1M5RXA5</accession>
<organism evidence="2 3">
    <name type="scientific">Ferrimonas marina</name>
    <dbReference type="NCBI Taxonomy" id="299255"/>
    <lineage>
        <taxon>Bacteria</taxon>
        <taxon>Pseudomonadati</taxon>
        <taxon>Pseudomonadota</taxon>
        <taxon>Gammaproteobacteria</taxon>
        <taxon>Alteromonadales</taxon>
        <taxon>Ferrimonadaceae</taxon>
        <taxon>Ferrimonas</taxon>
    </lineage>
</organism>
<dbReference type="InterPro" id="IPR052164">
    <property type="entry name" value="Anthracycline_SecMetBiosynth"/>
</dbReference>
<dbReference type="InterPro" id="IPR029068">
    <property type="entry name" value="Glyas_Bleomycin-R_OHBP_Dase"/>
</dbReference>
<feature type="domain" description="VOC" evidence="1">
    <location>
        <begin position="4"/>
        <end position="124"/>
    </location>
</feature>
<dbReference type="STRING" id="299255.SAMN02745129_1786"/>
<protein>
    <recommendedName>
        <fullName evidence="1">VOC domain-containing protein</fullName>
    </recommendedName>
</protein>
<dbReference type="Gene3D" id="3.10.180.10">
    <property type="entry name" value="2,3-Dihydroxybiphenyl 1,2-Dioxygenase, domain 1"/>
    <property type="match status" value="1"/>
</dbReference>